<reference evidence="2 3" key="1">
    <citation type="journal article" date="2019" name="Sci. Rep.">
        <title>Orb-weaving spider Araneus ventricosus genome elucidates the spidroin gene catalogue.</title>
        <authorList>
            <person name="Kono N."/>
            <person name="Nakamura H."/>
            <person name="Ohtoshi R."/>
            <person name="Moran D.A.P."/>
            <person name="Shinohara A."/>
            <person name="Yoshida Y."/>
            <person name="Fujiwara M."/>
            <person name="Mori M."/>
            <person name="Tomita M."/>
            <person name="Arakawa K."/>
        </authorList>
    </citation>
    <scope>NUCLEOTIDE SEQUENCE [LARGE SCALE GENOMIC DNA]</scope>
</reference>
<accession>A0A4Y2MH40</accession>
<organism evidence="2 3">
    <name type="scientific">Araneus ventricosus</name>
    <name type="common">Orbweaver spider</name>
    <name type="synonym">Epeira ventricosa</name>
    <dbReference type="NCBI Taxonomy" id="182803"/>
    <lineage>
        <taxon>Eukaryota</taxon>
        <taxon>Metazoa</taxon>
        <taxon>Ecdysozoa</taxon>
        <taxon>Arthropoda</taxon>
        <taxon>Chelicerata</taxon>
        <taxon>Arachnida</taxon>
        <taxon>Araneae</taxon>
        <taxon>Araneomorphae</taxon>
        <taxon>Entelegynae</taxon>
        <taxon>Araneoidea</taxon>
        <taxon>Araneidae</taxon>
        <taxon>Araneus</taxon>
    </lineage>
</organism>
<evidence type="ECO:0000313" key="3">
    <source>
        <dbReference type="Proteomes" id="UP000499080"/>
    </source>
</evidence>
<feature type="region of interest" description="Disordered" evidence="1">
    <location>
        <begin position="1"/>
        <end position="22"/>
    </location>
</feature>
<dbReference type="EMBL" id="BGPR01007322">
    <property type="protein sequence ID" value="GBN25983.1"/>
    <property type="molecule type" value="Genomic_DNA"/>
</dbReference>
<evidence type="ECO:0000313" key="2">
    <source>
        <dbReference type="EMBL" id="GBN25983.1"/>
    </source>
</evidence>
<dbReference type="Proteomes" id="UP000499080">
    <property type="component" value="Unassembled WGS sequence"/>
</dbReference>
<gene>
    <name evidence="2" type="ORF">AVEN_37279_1</name>
</gene>
<comment type="caution">
    <text evidence="2">The sequence shown here is derived from an EMBL/GenBank/DDBJ whole genome shotgun (WGS) entry which is preliminary data.</text>
</comment>
<name>A0A4Y2MH40_ARAVE</name>
<protein>
    <submittedName>
        <fullName evidence="2">Uncharacterized protein</fullName>
    </submittedName>
</protein>
<sequence length="102" mass="11412">MSSTRNCGRWMPKSEPLSMAGPKSAEELIRDGVVSWISLQEKMLRKRIECVVGSADVLECCRQYELPPCSQSLFEDIGLRAGKKLDIITVIDNICKISNKLP</sequence>
<keyword evidence="3" id="KW-1185">Reference proteome</keyword>
<dbReference type="AlphaFoldDB" id="A0A4Y2MH40"/>
<evidence type="ECO:0000256" key="1">
    <source>
        <dbReference type="SAM" id="MobiDB-lite"/>
    </source>
</evidence>
<proteinExistence type="predicted"/>